<evidence type="ECO:0000313" key="5">
    <source>
        <dbReference type="Proteomes" id="UP000054621"/>
    </source>
</evidence>
<dbReference type="PROSITE" id="PS50088">
    <property type="entry name" value="ANK_REPEAT"/>
    <property type="match status" value="1"/>
</dbReference>
<evidence type="ECO:0000313" key="4">
    <source>
        <dbReference type="EMBL" id="KTD55093.1"/>
    </source>
</evidence>
<protein>
    <submittedName>
        <fullName evidence="4">Ankyrin repeats (3 copies)</fullName>
    </submittedName>
</protein>
<dbReference type="eggNOG" id="COG0666">
    <property type="taxonomic scope" value="Bacteria"/>
</dbReference>
<dbReference type="InterPro" id="IPR036770">
    <property type="entry name" value="Ankyrin_rpt-contain_sf"/>
</dbReference>
<dbReference type="Gene3D" id="1.25.40.20">
    <property type="entry name" value="Ankyrin repeat-containing domain"/>
    <property type="match status" value="1"/>
</dbReference>
<dbReference type="STRING" id="28087.Lsai_2685"/>
<comment type="caution">
    <text evidence="4">The sequence shown here is derived from an EMBL/GenBank/DDBJ whole genome shotgun (WGS) entry which is preliminary data.</text>
</comment>
<dbReference type="PANTHER" id="PTHR24198">
    <property type="entry name" value="ANKYRIN REPEAT AND PROTEIN KINASE DOMAIN-CONTAINING PROTEIN"/>
    <property type="match status" value="1"/>
</dbReference>
<proteinExistence type="predicted"/>
<organism evidence="4 5">
    <name type="scientific">Legionella sainthelensi</name>
    <dbReference type="NCBI Taxonomy" id="28087"/>
    <lineage>
        <taxon>Bacteria</taxon>
        <taxon>Pseudomonadati</taxon>
        <taxon>Pseudomonadota</taxon>
        <taxon>Gammaproteobacteria</taxon>
        <taxon>Legionellales</taxon>
        <taxon>Legionellaceae</taxon>
        <taxon>Legionella</taxon>
    </lineage>
</organism>
<accession>A0A0W0YDY1</accession>
<dbReference type="Pfam" id="PF12796">
    <property type="entry name" value="Ank_2"/>
    <property type="match status" value="4"/>
</dbReference>
<feature type="repeat" description="ANK" evidence="3">
    <location>
        <begin position="557"/>
        <end position="585"/>
    </location>
</feature>
<dbReference type="SMART" id="SM00248">
    <property type="entry name" value="ANK"/>
    <property type="match status" value="9"/>
</dbReference>
<evidence type="ECO:0000256" key="1">
    <source>
        <dbReference type="ARBA" id="ARBA00022737"/>
    </source>
</evidence>
<dbReference type="PROSITE" id="PS50297">
    <property type="entry name" value="ANK_REP_REGION"/>
    <property type="match status" value="1"/>
</dbReference>
<dbReference type="Proteomes" id="UP000054621">
    <property type="component" value="Unassembled WGS sequence"/>
</dbReference>
<dbReference type="InterPro" id="IPR002110">
    <property type="entry name" value="Ankyrin_rpt"/>
</dbReference>
<dbReference type="PANTHER" id="PTHR24198:SF165">
    <property type="entry name" value="ANKYRIN REPEAT-CONTAINING PROTEIN-RELATED"/>
    <property type="match status" value="1"/>
</dbReference>
<dbReference type="SUPFAM" id="SSF48403">
    <property type="entry name" value="Ankyrin repeat"/>
    <property type="match status" value="1"/>
</dbReference>
<gene>
    <name evidence="4" type="ORF">Lsai_2685</name>
</gene>
<evidence type="ECO:0000256" key="3">
    <source>
        <dbReference type="PROSITE-ProRule" id="PRU00023"/>
    </source>
</evidence>
<dbReference type="EMBL" id="LNYV01000036">
    <property type="protein sequence ID" value="KTD55093.1"/>
    <property type="molecule type" value="Genomic_DNA"/>
</dbReference>
<name>A0A0W0YDY1_9GAMM</name>
<sequence>MLDLHHILVQLHNDLGYAANDEGACALYAEKAIDAFLAGESDVFNFRNQYISKKYTQFPGLFFQAKEEGKLLSKKELTSENAFLSDVERQMIFDVAAFFDQGELYMQPERYTAVFGTPISQNSPEKIAPYAQPLAINRHQLDSFSGIYTEKELHQYIISMRQLAQNYAGDFALSLGSDNHRIGLCYSYSDNCWQLNDVNQPDLPPIPAVDANDQLIAYAVQLLFNDKDNNCAFITRLITTNSCKERFKAHVDGFLNEEHFKNIQELTTERLQRVNSRGATLAWIAAKNGDAKTLDCLTRFKAENGEHLVDFNQSTKDGITPACVAANNGDIAILHILENIKKADGTHLVNFNKPALNGVTPAYMAALTGQPEALRFLAQIKDADGKILVDFNLQANDGATPAFIAANKGNDEVLSVLASFKTPDGAQLVDFNLPTLNGATPAFIAAQEGYTKTLRVLANLKSSDGMPLIDFNKSTIDGATPVFIATLSGHAEILRLLTEIKTADGLPLVDFNKSENNGFTPVYMAVQLDQIEALRVLASIKAPDGRLLVDFNAPSNDGIMPIFIAVSNGNLEIVKLLIDVGVKLDCLFDGRTPLQFAEGQGHIEIASLLRAATQEKEPLTYRF</sequence>
<keyword evidence="2 3" id="KW-0040">ANK repeat</keyword>
<keyword evidence="1" id="KW-0677">Repeat</keyword>
<dbReference type="RefSeq" id="WP_027269548.1">
    <property type="nucleotide sequence ID" value="NZ_CAAAJE010000001.1"/>
</dbReference>
<dbReference type="PATRIC" id="fig|28087.4.peg.2884"/>
<reference evidence="4 5" key="1">
    <citation type="submission" date="2015-11" db="EMBL/GenBank/DDBJ databases">
        <title>Genomic analysis of 38 Legionella species identifies large and diverse effector repertoires.</title>
        <authorList>
            <person name="Burstein D."/>
            <person name="Amaro F."/>
            <person name="Zusman T."/>
            <person name="Lifshitz Z."/>
            <person name="Cohen O."/>
            <person name="Gilbert J.A."/>
            <person name="Pupko T."/>
            <person name="Shuman H.A."/>
            <person name="Segal G."/>
        </authorList>
    </citation>
    <scope>NUCLEOTIDE SEQUENCE [LARGE SCALE GENOMIC DNA]</scope>
    <source>
        <strain evidence="4 5">Mt.St.Helens-4</strain>
    </source>
</reference>
<evidence type="ECO:0000256" key="2">
    <source>
        <dbReference type="ARBA" id="ARBA00023043"/>
    </source>
</evidence>
<dbReference type="AlphaFoldDB" id="A0A0W0YDY1"/>